<proteinExistence type="predicted"/>
<feature type="region of interest" description="Disordered" evidence="1">
    <location>
        <begin position="273"/>
        <end position="293"/>
    </location>
</feature>
<reference evidence="2 3" key="1">
    <citation type="submission" date="2008-07" db="EMBL/GenBank/DDBJ databases">
        <authorList>
            <person name="El-Sayed N."/>
            <person name="Caler E."/>
            <person name="Inman J."/>
            <person name="Amedeo P."/>
            <person name="Hass B."/>
            <person name="Wortman J."/>
        </authorList>
    </citation>
    <scope>NUCLEOTIDE SEQUENCE [LARGE SCALE GENOMIC DNA]</scope>
    <source>
        <strain evidence="3">ATCC 50983 / TXsc</strain>
    </source>
</reference>
<dbReference type="RefSeq" id="XP_002776176.1">
    <property type="nucleotide sequence ID" value="XM_002776130.1"/>
</dbReference>
<dbReference type="EMBL" id="GG679381">
    <property type="protein sequence ID" value="EER07992.1"/>
    <property type="molecule type" value="Genomic_DNA"/>
</dbReference>
<protein>
    <submittedName>
        <fullName evidence="2">Uncharacterized protein</fullName>
    </submittedName>
</protein>
<dbReference type="Proteomes" id="UP000007800">
    <property type="component" value="Unassembled WGS sequence"/>
</dbReference>
<dbReference type="OrthoDB" id="10070970at2759"/>
<accession>C5L5K0</accession>
<evidence type="ECO:0000313" key="2">
    <source>
        <dbReference type="EMBL" id="EER07992.1"/>
    </source>
</evidence>
<sequence>MSDHNLDAGSRNAASGSRPGTGMSSSRLGSSATSSKLQRLAIYKAISLVLVEQLRTSDSDREANEWGDDVALKKLPTLLEKVALLSFSRIPYEKRKTLGTALSSLEKELAPEESTAFDDFSNATYSSAETLDYYAYRLTELLDNSGLSLEGDARDALLVAKFIASLPAGLQLDLRKARETIKNLQQALRMAKRLQAIQPDTKKKSVTPVTVSTSSTTAAPEVEPQQLPSVKIGEASDPDPAVAAIADLTEAIRQEQHWLVNYISRRGKGRGSYNWSRRGQRFGPRSMRSSRSYPSNGYYRPVCDYCGIAGHLWRQCRKRLRDEAERRGGNRFSGKGFRPDRRKQPSNYDDDIDMNINYIDTMGADLSGNGNGAGSDRMIQSHLQ</sequence>
<dbReference type="AlphaFoldDB" id="C5L5K0"/>
<dbReference type="InParanoid" id="C5L5K0"/>
<dbReference type="GeneID" id="9064107"/>
<gene>
    <name evidence="2" type="ORF">Pmar_PMAR008576</name>
</gene>
<feature type="region of interest" description="Disordered" evidence="1">
    <location>
        <begin position="323"/>
        <end position="351"/>
    </location>
</feature>
<keyword evidence="3" id="KW-1185">Reference proteome</keyword>
<evidence type="ECO:0000313" key="3">
    <source>
        <dbReference type="Proteomes" id="UP000007800"/>
    </source>
</evidence>
<organism evidence="3">
    <name type="scientific">Perkinsus marinus (strain ATCC 50983 / TXsc)</name>
    <dbReference type="NCBI Taxonomy" id="423536"/>
    <lineage>
        <taxon>Eukaryota</taxon>
        <taxon>Sar</taxon>
        <taxon>Alveolata</taxon>
        <taxon>Perkinsozoa</taxon>
        <taxon>Perkinsea</taxon>
        <taxon>Perkinsida</taxon>
        <taxon>Perkinsidae</taxon>
        <taxon>Perkinsus</taxon>
    </lineage>
</organism>
<evidence type="ECO:0000256" key="1">
    <source>
        <dbReference type="SAM" id="MobiDB-lite"/>
    </source>
</evidence>
<feature type="region of interest" description="Disordered" evidence="1">
    <location>
        <begin position="1"/>
        <end position="30"/>
    </location>
</feature>
<name>C5L5K0_PERM5</name>